<dbReference type="EC" id="2.7.6.1" evidence="3"/>
<keyword evidence="1" id="KW-0545">Nucleotide biosynthesis</keyword>
<keyword evidence="3" id="KW-0808">Transferase</keyword>
<dbReference type="GO" id="GO:0006164">
    <property type="term" value="P:purine nucleotide biosynthetic process"/>
    <property type="evidence" value="ECO:0007669"/>
    <property type="project" value="TreeGrafter"/>
</dbReference>
<dbReference type="InterPro" id="IPR005946">
    <property type="entry name" value="Rib-P_diPkinase"/>
</dbReference>
<dbReference type="GO" id="GO:0016301">
    <property type="term" value="F:kinase activity"/>
    <property type="evidence" value="ECO:0007669"/>
    <property type="project" value="UniProtKB-KW"/>
</dbReference>
<organism evidence="3 4">
    <name type="scientific">Listeria grayi FSL F6-1183</name>
    <dbReference type="NCBI Taxonomy" id="1265827"/>
    <lineage>
        <taxon>Bacteria</taxon>
        <taxon>Bacillati</taxon>
        <taxon>Bacillota</taxon>
        <taxon>Bacilli</taxon>
        <taxon>Bacillales</taxon>
        <taxon>Listeriaceae</taxon>
        <taxon>Listeria</taxon>
    </lineage>
</organism>
<dbReference type="FunFam" id="3.40.50.2020:FF:000014">
    <property type="entry name" value="Ribose-phosphate pyrophosphokinase 1"/>
    <property type="match status" value="1"/>
</dbReference>
<dbReference type="GO" id="GO:0006015">
    <property type="term" value="P:5-phosphoribose 1-diphosphate biosynthetic process"/>
    <property type="evidence" value="ECO:0007669"/>
    <property type="project" value="TreeGrafter"/>
</dbReference>
<dbReference type="SUPFAM" id="SSF53271">
    <property type="entry name" value="PRTase-like"/>
    <property type="match status" value="1"/>
</dbReference>
<dbReference type="Proteomes" id="UP000019251">
    <property type="component" value="Unassembled WGS sequence"/>
</dbReference>
<gene>
    <name evidence="3" type="ORF">LMUR_13729</name>
</gene>
<reference evidence="3 4" key="1">
    <citation type="submission" date="2012-12" db="EMBL/GenBank/DDBJ databases">
        <title>Novel taxa of Listeriaceae from agricultural environments in the United States.</title>
        <authorList>
            <person name="den Bakker H.C."/>
            <person name="Allred A."/>
            <person name="Warchocki S."/>
            <person name="Wright E.M."/>
            <person name="Burrell A."/>
            <person name="Nightingale K.K."/>
            <person name="Kephart D."/>
            <person name="Wiedmann M."/>
        </authorList>
    </citation>
    <scope>NUCLEOTIDE SEQUENCE [LARGE SCALE GENOMIC DNA]</scope>
    <source>
        <strain evidence="3 4">FSL F6-1183</strain>
    </source>
</reference>
<accession>A0A829R3X3</accession>
<dbReference type="PANTHER" id="PTHR10210:SF41">
    <property type="entry name" value="RIBOSE-PHOSPHATE PYROPHOSPHOKINASE 1, CHLOROPLASTIC"/>
    <property type="match status" value="1"/>
</dbReference>
<name>A0A829R3X3_LISGR</name>
<dbReference type="GO" id="GO:0005737">
    <property type="term" value="C:cytoplasm"/>
    <property type="evidence" value="ECO:0007669"/>
    <property type="project" value="TreeGrafter"/>
</dbReference>
<dbReference type="EMBL" id="AODG01000018">
    <property type="protein sequence ID" value="EUJ26264.1"/>
    <property type="molecule type" value="Genomic_DNA"/>
</dbReference>
<comment type="caution">
    <text evidence="3">The sequence shown here is derived from an EMBL/GenBank/DDBJ whole genome shotgun (WGS) entry which is preliminary data.</text>
</comment>
<dbReference type="InterPro" id="IPR029057">
    <property type="entry name" value="PRTase-like"/>
</dbReference>
<evidence type="ECO:0000259" key="2">
    <source>
        <dbReference type="Pfam" id="PF13793"/>
    </source>
</evidence>
<keyword evidence="3" id="KW-0418">Kinase</keyword>
<sequence length="123" mass="13936">MRLFSVTKDRPLAVKIAKFLDMPLAEVELQKFSDGEVKINIGESVRGTNAYIIQSMNSNVNERLMELLIMIDALKRASLQRSLSLCRIMLLTPRPQSTFARTDHSKIIGKFASNSWSDTPSHR</sequence>
<evidence type="ECO:0000256" key="1">
    <source>
        <dbReference type="ARBA" id="ARBA00022727"/>
    </source>
</evidence>
<dbReference type="InterPro" id="IPR029099">
    <property type="entry name" value="Pribosyltran_N"/>
</dbReference>
<dbReference type="PANTHER" id="PTHR10210">
    <property type="entry name" value="RIBOSE-PHOSPHATE DIPHOSPHOKINASE FAMILY MEMBER"/>
    <property type="match status" value="1"/>
</dbReference>
<dbReference type="GO" id="GO:0000287">
    <property type="term" value="F:magnesium ion binding"/>
    <property type="evidence" value="ECO:0007669"/>
    <property type="project" value="InterPro"/>
</dbReference>
<dbReference type="Gene3D" id="3.40.50.2020">
    <property type="match status" value="1"/>
</dbReference>
<proteinExistence type="predicted"/>
<dbReference type="SMART" id="SM01400">
    <property type="entry name" value="Pribosyltran_N"/>
    <property type="match status" value="1"/>
</dbReference>
<evidence type="ECO:0000313" key="4">
    <source>
        <dbReference type="Proteomes" id="UP000019251"/>
    </source>
</evidence>
<dbReference type="AlphaFoldDB" id="A0A829R3X3"/>
<feature type="domain" description="Ribose-phosphate pyrophosphokinase N-terminal" evidence="2">
    <location>
        <begin position="1"/>
        <end position="81"/>
    </location>
</feature>
<dbReference type="GO" id="GO:0002189">
    <property type="term" value="C:ribose phosphate diphosphokinase complex"/>
    <property type="evidence" value="ECO:0007669"/>
    <property type="project" value="TreeGrafter"/>
</dbReference>
<evidence type="ECO:0000313" key="3">
    <source>
        <dbReference type="EMBL" id="EUJ26264.1"/>
    </source>
</evidence>
<dbReference type="Pfam" id="PF13793">
    <property type="entry name" value="Pribosyltran_N"/>
    <property type="match status" value="1"/>
</dbReference>
<dbReference type="GO" id="GO:0004749">
    <property type="term" value="F:ribose phosphate diphosphokinase activity"/>
    <property type="evidence" value="ECO:0007669"/>
    <property type="project" value="UniProtKB-EC"/>
</dbReference>
<protein>
    <submittedName>
        <fullName evidence="3">Ribose-phosphate pyrophosphokinase</fullName>
        <ecNumber evidence="3">2.7.6.1</ecNumber>
    </submittedName>
</protein>